<dbReference type="EMBL" id="CP038017">
    <property type="protein sequence ID" value="QIV95277.1"/>
    <property type="molecule type" value="Genomic_DNA"/>
</dbReference>
<feature type="transmembrane region" description="Helical" evidence="8">
    <location>
        <begin position="88"/>
        <end position="109"/>
    </location>
</feature>
<feature type="transmembrane region" description="Helical" evidence="8">
    <location>
        <begin position="49"/>
        <end position="68"/>
    </location>
</feature>
<feature type="transmembrane region" description="Helical" evidence="8">
    <location>
        <begin position="398"/>
        <end position="418"/>
    </location>
</feature>
<name>A0A6M3HVM8_9GAMM</name>
<dbReference type="PROSITE" id="PS01303">
    <property type="entry name" value="BCCT"/>
    <property type="match status" value="1"/>
</dbReference>
<feature type="transmembrane region" description="Helical" evidence="8">
    <location>
        <begin position="229"/>
        <end position="247"/>
    </location>
</feature>
<dbReference type="NCBIfam" id="TIGR00842">
    <property type="entry name" value="bcct"/>
    <property type="match status" value="1"/>
</dbReference>
<dbReference type="RefSeq" id="WP_035718869.1">
    <property type="nucleotide sequence ID" value="NZ_CP038017.1"/>
</dbReference>
<dbReference type="Pfam" id="PF02028">
    <property type="entry name" value="BCCT"/>
    <property type="match status" value="1"/>
</dbReference>
<comment type="subcellular location">
    <subcellularLocation>
        <location evidence="1">Cell membrane</location>
        <topology evidence="1">Multi-pass membrane protein</topology>
    </subcellularLocation>
</comment>
<dbReference type="PANTHER" id="PTHR30047">
    <property type="entry name" value="HIGH-AFFINITY CHOLINE TRANSPORT PROTEIN-RELATED"/>
    <property type="match status" value="1"/>
</dbReference>
<reference evidence="9 10" key="1">
    <citation type="submission" date="2019-03" db="EMBL/GenBank/DDBJ databases">
        <title>Complete Genome Sequence of Allofrancisella frigidaquae Strain SYSU 10HL1970 Isolated from Water-Cooling Systems in China.</title>
        <authorList>
            <person name="Ohrman C."/>
            <person name="Uneklint I."/>
            <person name="Sjodin A."/>
        </authorList>
    </citation>
    <scope>NUCLEOTIDE SEQUENCE [LARGE SCALE GENOMIC DNA]</scope>
    <source>
        <strain evidence="9 10">SYSU 10HL1970</strain>
    </source>
</reference>
<gene>
    <name evidence="9" type="ORF">E3E15_03225</name>
</gene>
<feature type="transmembrane region" description="Helical" evidence="8">
    <location>
        <begin position="137"/>
        <end position="160"/>
    </location>
</feature>
<evidence type="ECO:0000256" key="3">
    <source>
        <dbReference type="ARBA" id="ARBA00022448"/>
    </source>
</evidence>
<evidence type="ECO:0000256" key="2">
    <source>
        <dbReference type="ARBA" id="ARBA00005658"/>
    </source>
</evidence>
<keyword evidence="6 8" id="KW-1133">Transmembrane helix</keyword>
<dbReference type="KEGG" id="afri:E3E15_03225"/>
<proteinExistence type="inferred from homology"/>
<evidence type="ECO:0000256" key="8">
    <source>
        <dbReference type="SAM" id="Phobius"/>
    </source>
</evidence>
<dbReference type="GO" id="GO:0022857">
    <property type="term" value="F:transmembrane transporter activity"/>
    <property type="evidence" value="ECO:0007669"/>
    <property type="project" value="InterPro"/>
</dbReference>
<dbReference type="PANTHER" id="PTHR30047:SF7">
    <property type="entry name" value="HIGH-AFFINITY CHOLINE TRANSPORT PROTEIN"/>
    <property type="match status" value="1"/>
</dbReference>
<feature type="transmembrane region" description="Helical" evidence="8">
    <location>
        <begin position="345"/>
        <end position="364"/>
    </location>
</feature>
<accession>A0A6M3HVM8</accession>
<feature type="transmembrane region" description="Helical" evidence="8">
    <location>
        <begin position="7"/>
        <end position="29"/>
    </location>
</feature>
<evidence type="ECO:0000256" key="1">
    <source>
        <dbReference type="ARBA" id="ARBA00004651"/>
    </source>
</evidence>
<keyword evidence="10" id="KW-1185">Reference proteome</keyword>
<evidence type="ECO:0000256" key="7">
    <source>
        <dbReference type="ARBA" id="ARBA00023136"/>
    </source>
</evidence>
<dbReference type="Proteomes" id="UP000503320">
    <property type="component" value="Chromosome"/>
</dbReference>
<evidence type="ECO:0000256" key="5">
    <source>
        <dbReference type="ARBA" id="ARBA00022692"/>
    </source>
</evidence>
<keyword evidence="7 8" id="KW-0472">Membrane</keyword>
<protein>
    <submittedName>
        <fullName evidence="9">BCCT family transporter</fullName>
    </submittedName>
</protein>
<feature type="transmembrane region" description="Helical" evidence="8">
    <location>
        <begin position="316"/>
        <end position="333"/>
    </location>
</feature>
<evidence type="ECO:0000313" key="9">
    <source>
        <dbReference type="EMBL" id="QIV95277.1"/>
    </source>
</evidence>
<keyword evidence="3" id="KW-0813">Transport</keyword>
<feature type="transmembrane region" description="Helical" evidence="8">
    <location>
        <begin position="470"/>
        <end position="490"/>
    </location>
</feature>
<keyword evidence="4" id="KW-1003">Cell membrane</keyword>
<dbReference type="InterPro" id="IPR018093">
    <property type="entry name" value="BCCT_CS"/>
</dbReference>
<dbReference type="AlphaFoldDB" id="A0A6M3HVM8"/>
<sequence length="654" mass="73290">MERNKGAYAPVFYPAIILAITFSLMGIFAPTVFSKYMGVVQNLILSNLGWLYILGMSIFVCLCIFLMFSRFGDIKLGQEHDLPQYGNISWFAMLFAAGMGIGLMFYGVAEPLQHYLAPPDQSLDQFYLAQEAMNITFFHWGVEAWSVYAIVGLSLAYFAYRHDLPLLPRSILYPILGKHIYGPIGHAVDVFAILGTLFGVATSLGFGAMQVSAGMSFLVGLPDNVNMQIIYIIFIVFLATVSVALGLDKGIKLLSNFNIILALALLAFVLFFGHTTDLIKDYFQNIGYYLSTIVNKTFNLYAYNKNNQTWLKSWTLFYWGWWIAWSPFVGIFIAKVSKGRTIREFVVGVLFIPVGFTFLWMTIFGNSAINIVMSGAGSELINASQNNIPVALFEFLRFFPFSTFASILAVFLVITFFVTSADSGSLVIDILATGNAKESITAHRVSWSILSGLLAISLLLAGGLQALQAATIISAFPLLFILFFMCISLIKSLRLDFLRIKSIETHSTVVQYVKANTSWQDRLAAIVNKPTKNQAREFLKEIVKPAILEVANKMQQTGLDTKVDLGKEQIHLVISKINSDNFVYTVMLRVYDSPSYRDDDIDKYTRVEVFLSHGGQYYDIMGYSKEQVIADIINQYDKHLHYLHLAVADKDIVN</sequence>
<dbReference type="InterPro" id="IPR000060">
    <property type="entry name" value="BCCT_transptr"/>
</dbReference>
<feature type="transmembrane region" description="Helical" evidence="8">
    <location>
        <begin position="254"/>
        <end position="273"/>
    </location>
</feature>
<dbReference type="GO" id="GO:0005886">
    <property type="term" value="C:plasma membrane"/>
    <property type="evidence" value="ECO:0007669"/>
    <property type="project" value="UniProtKB-SubCell"/>
</dbReference>
<evidence type="ECO:0000313" key="10">
    <source>
        <dbReference type="Proteomes" id="UP000503320"/>
    </source>
</evidence>
<feature type="transmembrane region" description="Helical" evidence="8">
    <location>
        <begin position="180"/>
        <end position="209"/>
    </location>
</feature>
<evidence type="ECO:0000256" key="6">
    <source>
        <dbReference type="ARBA" id="ARBA00022989"/>
    </source>
</evidence>
<comment type="similarity">
    <text evidence="2">Belongs to the BCCT transporter (TC 2.A.15) family.</text>
</comment>
<evidence type="ECO:0000256" key="4">
    <source>
        <dbReference type="ARBA" id="ARBA00022475"/>
    </source>
</evidence>
<keyword evidence="5 8" id="KW-0812">Transmembrane</keyword>
<organism evidence="9 10">
    <name type="scientific">Allofrancisella frigidaquae</name>
    <dbReference type="NCBI Taxonomy" id="1085644"/>
    <lineage>
        <taxon>Bacteria</taxon>
        <taxon>Pseudomonadati</taxon>
        <taxon>Pseudomonadota</taxon>
        <taxon>Gammaproteobacteria</taxon>
        <taxon>Thiotrichales</taxon>
        <taxon>Francisellaceae</taxon>
        <taxon>Allofrancisella</taxon>
    </lineage>
</organism>
<feature type="transmembrane region" description="Helical" evidence="8">
    <location>
        <begin position="445"/>
        <end position="464"/>
    </location>
</feature>